<dbReference type="EMBL" id="CP060010">
    <property type="protein sequence ID" value="QTN35078.1"/>
    <property type="molecule type" value="Genomic_DNA"/>
</dbReference>
<dbReference type="GO" id="GO:0003677">
    <property type="term" value="F:DNA binding"/>
    <property type="evidence" value="ECO:0007669"/>
    <property type="project" value="UniProtKB-KW"/>
</dbReference>
<evidence type="ECO:0000256" key="4">
    <source>
        <dbReference type="ARBA" id="ARBA00023159"/>
    </source>
</evidence>
<name>A0A975EMX5_9RHOB</name>
<dbReference type="InterPro" id="IPR000847">
    <property type="entry name" value="LysR_HTH_N"/>
</dbReference>
<keyword evidence="5" id="KW-0804">Transcription</keyword>
<keyword evidence="2" id="KW-0805">Transcription regulation</keyword>
<dbReference type="PRINTS" id="PR00039">
    <property type="entry name" value="HTHLYSR"/>
</dbReference>
<keyword evidence="3" id="KW-0238">DNA-binding</keyword>
<evidence type="ECO:0000256" key="5">
    <source>
        <dbReference type="ARBA" id="ARBA00023163"/>
    </source>
</evidence>
<dbReference type="CDD" id="cd08411">
    <property type="entry name" value="PBP2_OxyR"/>
    <property type="match status" value="1"/>
</dbReference>
<dbReference type="Pfam" id="PF00126">
    <property type="entry name" value="HTH_1"/>
    <property type="match status" value="1"/>
</dbReference>
<protein>
    <submittedName>
        <fullName evidence="7">Hydrogen peroxide-inducible genes activator</fullName>
    </submittedName>
</protein>
<comment type="similarity">
    <text evidence="1">Belongs to the LysR transcriptional regulatory family.</text>
</comment>
<dbReference type="PROSITE" id="PS50931">
    <property type="entry name" value="HTH_LYSR"/>
    <property type="match status" value="1"/>
</dbReference>
<dbReference type="Gene3D" id="1.10.10.10">
    <property type="entry name" value="Winged helix-like DNA-binding domain superfamily/Winged helix DNA-binding domain"/>
    <property type="match status" value="1"/>
</dbReference>
<dbReference type="InterPro" id="IPR036390">
    <property type="entry name" value="WH_DNA-bd_sf"/>
</dbReference>
<reference evidence="7" key="1">
    <citation type="submission" date="2020-07" db="EMBL/GenBank/DDBJ databases">
        <title>Genome sequences of bacteria associated with the marine, planktonic diatom Thalassiosira profunda strain ECT2AJA-044.</title>
        <authorList>
            <person name="Gargas C.B."/>
            <person name="Roberts W.R."/>
            <person name="Alverson A.J."/>
        </authorList>
    </citation>
    <scope>NUCLEOTIDE SEQUENCE</scope>
    <source>
        <strain evidence="7">ECT2AJA-044</strain>
    </source>
</reference>
<keyword evidence="4" id="KW-0010">Activator</keyword>
<organism evidence="7 8">
    <name type="scientific">Cognatishimia activa</name>
    <dbReference type="NCBI Taxonomy" id="1715691"/>
    <lineage>
        <taxon>Bacteria</taxon>
        <taxon>Pseudomonadati</taxon>
        <taxon>Pseudomonadota</taxon>
        <taxon>Alphaproteobacteria</taxon>
        <taxon>Rhodobacterales</taxon>
        <taxon>Paracoccaceae</taxon>
        <taxon>Cognatishimia</taxon>
    </lineage>
</organism>
<dbReference type="AlphaFoldDB" id="A0A975EMX5"/>
<dbReference type="KEGG" id="cact:HZ995_11345"/>
<evidence type="ECO:0000256" key="2">
    <source>
        <dbReference type="ARBA" id="ARBA00023015"/>
    </source>
</evidence>
<evidence type="ECO:0000259" key="6">
    <source>
        <dbReference type="PROSITE" id="PS50931"/>
    </source>
</evidence>
<evidence type="ECO:0000256" key="1">
    <source>
        <dbReference type="ARBA" id="ARBA00009437"/>
    </source>
</evidence>
<evidence type="ECO:0000256" key="3">
    <source>
        <dbReference type="ARBA" id="ARBA00023125"/>
    </source>
</evidence>
<proteinExistence type="inferred from homology"/>
<dbReference type="InterPro" id="IPR036388">
    <property type="entry name" value="WH-like_DNA-bd_sf"/>
</dbReference>
<evidence type="ECO:0000313" key="7">
    <source>
        <dbReference type="EMBL" id="QTN35078.1"/>
    </source>
</evidence>
<sequence>MNPDVTLRQLRYFVALADTSHYRKAAELVGVSQPSLSQQIVGLEAALGLELVERGKRGAILTPGGRDVLEQSRIILDHVESLRTSAHGAKEGISGTLRLGSTPTLGPYFLPQVMRRIHKEYPALKVLVRDAAPAILKEELLQGRHDFILTQLPFRSADVSVRRLFREPLMLAVARDHALAQKPEVQDADIGDLDVLSLSTAYTLHNQIALLCDELGAHLRSEYEGTSLDAIRHMVSLDMGVAFLPALYVKSEVGKSANDVTVLPFRNNRLTRSIGMVWRKQSPHGTTLERLTEIVKEVSQQHFAQQLRAE</sequence>
<gene>
    <name evidence="7" type="ORF">HZ995_11345</name>
</gene>
<dbReference type="PANTHER" id="PTHR30346">
    <property type="entry name" value="TRANSCRIPTIONAL DUAL REGULATOR HCAR-RELATED"/>
    <property type="match status" value="1"/>
</dbReference>
<dbReference type="Gene3D" id="3.40.190.10">
    <property type="entry name" value="Periplasmic binding protein-like II"/>
    <property type="match status" value="2"/>
</dbReference>
<dbReference type="PANTHER" id="PTHR30346:SF26">
    <property type="entry name" value="HYDROGEN PEROXIDE-INDUCIBLE GENES ACTIVATOR"/>
    <property type="match status" value="1"/>
</dbReference>
<dbReference type="InterPro" id="IPR005119">
    <property type="entry name" value="LysR_subst-bd"/>
</dbReference>
<dbReference type="FunFam" id="1.10.10.10:FF:000001">
    <property type="entry name" value="LysR family transcriptional regulator"/>
    <property type="match status" value="1"/>
</dbReference>
<accession>A0A975EMX5</accession>
<dbReference type="SUPFAM" id="SSF46785">
    <property type="entry name" value="Winged helix' DNA-binding domain"/>
    <property type="match status" value="1"/>
</dbReference>
<dbReference type="GO" id="GO:0032993">
    <property type="term" value="C:protein-DNA complex"/>
    <property type="evidence" value="ECO:0007669"/>
    <property type="project" value="TreeGrafter"/>
</dbReference>
<dbReference type="GO" id="GO:0003700">
    <property type="term" value="F:DNA-binding transcription factor activity"/>
    <property type="evidence" value="ECO:0007669"/>
    <property type="project" value="InterPro"/>
</dbReference>
<dbReference type="Pfam" id="PF03466">
    <property type="entry name" value="LysR_substrate"/>
    <property type="match status" value="1"/>
</dbReference>
<dbReference type="SUPFAM" id="SSF53850">
    <property type="entry name" value="Periplasmic binding protein-like II"/>
    <property type="match status" value="1"/>
</dbReference>
<dbReference type="RefSeq" id="WP_209355764.1">
    <property type="nucleotide sequence ID" value="NZ_CP060010.1"/>
</dbReference>
<feature type="domain" description="HTH lysR-type" evidence="6">
    <location>
        <begin position="5"/>
        <end position="62"/>
    </location>
</feature>
<dbReference type="Proteomes" id="UP000665026">
    <property type="component" value="Chromosome"/>
</dbReference>
<evidence type="ECO:0000313" key="8">
    <source>
        <dbReference type="Proteomes" id="UP000665026"/>
    </source>
</evidence>